<evidence type="ECO:0000259" key="3">
    <source>
        <dbReference type="Pfam" id="PF24883"/>
    </source>
</evidence>
<feature type="compositionally biased region" description="Acidic residues" evidence="2">
    <location>
        <begin position="125"/>
        <end position="138"/>
    </location>
</feature>
<name>A0A194VP17_CYTMA</name>
<proteinExistence type="predicted"/>
<reference evidence="4" key="1">
    <citation type="submission" date="2014-12" db="EMBL/GenBank/DDBJ databases">
        <title>Genome Sequence of Valsa Canker Pathogens Uncovers a Specific Adaption of Colonization on Woody Bark.</title>
        <authorList>
            <person name="Yin Z."/>
            <person name="Liu H."/>
            <person name="Gao X."/>
            <person name="Li Z."/>
            <person name="Song N."/>
            <person name="Ke X."/>
            <person name="Dai Q."/>
            <person name="Wu Y."/>
            <person name="Sun Y."/>
            <person name="Xu J.-R."/>
            <person name="Kang Z.K."/>
            <person name="Wang L."/>
            <person name="Huang L."/>
        </authorList>
    </citation>
    <scope>NUCLEOTIDE SEQUENCE [LARGE SCALE GENOMIC DNA]</scope>
    <source>
        <strain evidence="4">03-8</strain>
    </source>
</reference>
<dbReference type="OrthoDB" id="443402at2759"/>
<keyword evidence="1" id="KW-0677">Repeat</keyword>
<dbReference type="PANTHER" id="PTHR10039">
    <property type="entry name" value="AMELOGENIN"/>
    <property type="match status" value="1"/>
</dbReference>
<evidence type="ECO:0000313" key="4">
    <source>
        <dbReference type="EMBL" id="KUI65732.1"/>
    </source>
</evidence>
<dbReference type="EMBL" id="CM003099">
    <property type="protein sequence ID" value="KUI65732.1"/>
    <property type="molecule type" value="Genomic_DNA"/>
</dbReference>
<feature type="region of interest" description="Disordered" evidence="2">
    <location>
        <begin position="123"/>
        <end position="143"/>
    </location>
</feature>
<gene>
    <name evidence="4" type="ORF">VM1G_02392</name>
</gene>
<organism evidence="4 5">
    <name type="scientific">Cytospora mali</name>
    <name type="common">Apple Valsa canker fungus</name>
    <name type="synonym">Valsa mali</name>
    <dbReference type="NCBI Taxonomy" id="578113"/>
    <lineage>
        <taxon>Eukaryota</taxon>
        <taxon>Fungi</taxon>
        <taxon>Dikarya</taxon>
        <taxon>Ascomycota</taxon>
        <taxon>Pezizomycotina</taxon>
        <taxon>Sordariomycetes</taxon>
        <taxon>Sordariomycetidae</taxon>
        <taxon>Diaporthales</taxon>
        <taxon>Cytosporaceae</taxon>
        <taxon>Cytospora</taxon>
    </lineage>
</organism>
<dbReference type="Pfam" id="PF24883">
    <property type="entry name" value="NPHP3_N"/>
    <property type="match status" value="1"/>
</dbReference>
<dbReference type="InterPro" id="IPR056884">
    <property type="entry name" value="NPHP3-like_N"/>
</dbReference>
<sequence>MLSDDISEAKSTMDSLIKAQLKYAESVRQDLGRTRDSIIHLIQAELQASQQKQHIRAYAQQASFEKIKGDLSHLLETMKIIPAQDLVLDILWFQAVTTRQRSVDPAHNATFRWLLSETECYQSGSEDDTEGSDSDFGDETERSEFESVSKRLWTQRRLEENHREAMKRRRNRQAFLSWLRIGNGVFYISGKAGAGKSTLMKFMTQEEKTLRELQAWAGSDGKQLILTRFFFWNSGDQLQRSLEGIYRSILWDILRQFPNLIPHAFPDIWSAAISTKHKNTRHHPSFHIELKDLYAALDRIFTSKEIGNQYKLCLFIDGLDEFDGDYWSLSKAISSWSAAAHIKFCISSRPYNEFEKMFTSDPSRHFRLHEMTRQDMFRFVRSEFRDDERSAVIRVDTYHDHSLVEEIVERSDGIFLWTHLVTYEMLKAIGSQCSLAQLHQRLNDIPKGLHGLFRRMVDAIDEHERTRAAQMEGLLYLSSHSVPHDDIESNIVSQGVRAGCFGATSTLYFPSPIWTTWTTLLFAFSSVPFHADIPEEDYRRNRSNLIQLFLQHGADPSVCFILCDVIKVKQAIGDTEKLEGIEIGDIVFYATLPAMTEYWHLPLTQKARELLVTPRRTESGWSFSRAFSLFRATESQK</sequence>
<feature type="domain" description="Nephrocystin 3-like N-terminal" evidence="3">
    <location>
        <begin position="171"/>
        <end position="349"/>
    </location>
</feature>
<dbReference type="Proteomes" id="UP000078559">
    <property type="component" value="Chromosome 2"/>
</dbReference>
<evidence type="ECO:0000313" key="5">
    <source>
        <dbReference type="Proteomes" id="UP000078559"/>
    </source>
</evidence>
<dbReference type="InterPro" id="IPR027417">
    <property type="entry name" value="P-loop_NTPase"/>
</dbReference>
<evidence type="ECO:0000256" key="2">
    <source>
        <dbReference type="SAM" id="MobiDB-lite"/>
    </source>
</evidence>
<dbReference type="Gene3D" id="3.40.50.300">
    <property type="entry name" value="P-loop containing nucleotide triphosphate hydrolases"/>
    <property type="match status" value="1"/>
</dbReference>
<evidence type="ECO:0000256" key="1">
    <source>
        <dbReference type="ARBA" id="ARBA00022737"/>
    </source>
</evidence>
<dbReference type="PANTHER" id="PTHR10039:SF5">
    <property type="entry name" value="NACHT DOMAIN-CONTAINING PROTEIN"/>
    <property type="match status" value="1"/>
</dbReference>
<dbReference type="AlphaFoldDB" id="A0A194VP17"/>
<keyword evidence="5" id="KW-1185">Reference proteome</keyword>
<dbReference type="SUPFAM" id="SSF52540">
    <property type="entry name" value="P-loop containing nucleoside triphosphate hydrolases"/>
    <property type="match status" value="1"/>
</dbReference>
<protein>
    <submittedName>
        <fullName evidence="4">Vegetative incompatibility protein HET-E-1</fullName>
    </submittedName>
</protein>
<accession>A0A194VP17</accession>